<keyword evidence="5" id="KW-0547">Nucleotide-binding</keyword>
<dbReference type="Pfam" id="PF02518">
    <property type="entry name" value="HATPase_c"/>
    <property type="match status" value="1"/>
</dbReference>
<dbReference type="CDD" id="cd06308">
    <property type="entry name" value="PBP1_sensor_kinase-like"/>
    <property type="match status" value="1"/>
</dbReference>
<protein>
    <recommendedName>
        <fullName evidence="2">histidine kinase</fullName>
        <ecNumber evidence="2">2.7.13.3</ecNumber>
    </recommendedName>
</protein>
<evidence type="ECO:0000313" key="17">
    <source>
        <dbReference type="Proteomes" id="UP000256779"/>
    </source>
</evidence>
<dbReference type="SMART" id="SM00448">
    <property type="entry name" value="REC"/>
    <property type="match status" value="1"/>
</dbReference>
<dbReference type="CDD" id="cd00082">
    <property type="entry name" value="HisKA"/>
    <property type="match status" value="1"/>
</dbReference>
<dbReference type="Proteomes" id="UP000256779">
    <property type="component" value="Unassembled WGS sequence"/>
</dbReference>
<dbReference type="PRINTS" id="PR00344">
    <property type="entry name" value="BCTRLSENSOR"/>
</dbReference>
<dbReference type="InterPro" id="IPR036890">
    <property type="entry name" value="HATPase_C_sf"/>
</dbReference>
<dbReference type="Pfam" id="PF00072">
    <property type="entry name" value="Response_reg"/>
    <property type="match status" value="1"/>
</dbReference>
<feature type="modified residue" description="4-aspartylphosphate" evidence="12">
    <location>
        <position position="689"/>
    </location>
</feature>
<feature type="domain" description="Histidine kinase" evidence="14">
    <location>
        <begin position="384"/>
        <end position="599"/>
    </location>
</feature>
<dbReference type="InterPro" id="IPR009057">
    <property type="entry name" value="Homeodomain-like_sf"/>
</dbReference>
<keyword evidence="7" id="KW-0067">ATP-binding</keyword>
<dbReference type="InterPro" id="IPR018060">
    <property type="entry name" value="HTH_AraC"/>
</dbReference>
<evidence type="ECO:0000256" key="8">
    <source>
        <dbReference type="ARBA" id="ARBA00023012"/>
    </source>
</evidence>
<dbReference type="InterPro" id="IPR005467">
    <property type="entry name" value="His_kinase_dom"/>
</dbReference>
<dbReference type="EC" id="2.7.13.3" evidence="2"/>
<accession>A0A3D9LJW5</accession>
<evidence type="ECO:0000313" key="16">
    <source>
        <dbReference type="EMBL" id="REE05542.1"/>
    </source>
</evidence>
<sequence>MMLAVFACLANDADDQQFKVGFSQPIMADDWRQTMYSEMQRQLIFHDNIELLFRNAEAQTSTQIAQILELVELGIDLLIVSPNEAAPLQPIIESVYDQGIPVVILDRRINSNKYTAYVGADNRLIGEEAGKYIARLLGGKGDVLEVYESLTITAFSDRHKGFRKVLEQYPMISTDSVRAMSWGADDYRTSISNNTYDVVFAATDVAARFAYDIAAEVGADMHTAFIGIDALPTPGGGLELVEKGVLTASILYPTGGDVAIEVAARILNGQPFEKENTLQTMVIDSTNVKIIQMQAQKLLDQQKDILNLAGKLDVIEGVFQTQRTLTYLFALTMLVSIIMTAFVLKALVEKRRTNQELQLKNEQVLAYSQQAEEATQARFRFFTNISHEFRTPLTLIKAPVDELLERKEVAPFRKDLSLIRKNTLRLLRLVDQVMDFRKIDNAKMKLQVSYQLVVPFLEDILDAFEKLANDNGVTVKLVADQEDLMLWFDQNMMDKVFFNLLSNAFKFTSRGGSVLVRVKSSSLEDEVVISVEDTGSGMAPEHVSHVFDRFYQGDANRSLGTGIGLSLSREIVELHQGKITVQSVLGRGTRFDIHLKKGDDHLADMERLAVGSAVVHREESLVYEQPDTDANDAQTQVHDRTILVVEDNDELRDFLVQKLASSYNMLEAARVRDGVRSAQEHVPDLIICDLMLQHELGYEIIQTLKEDLRTSHIPIIILSAKNTTTDKIKGLRLGADDYITKPFDFTLLKERIQTLLTNHQKLREHYVHELPVEASNPSKSGSRVDKKFVHEFTALVEQNISNPSFGVNELGQELGLSRVQLYRKVKALLGYSVNDYINSVKLKTARHLIAEGKLTFSEIAHRVGFSSSSYFSTAFKNQFGMTPSEYKAQIEK</sequence>
<dbReference type="PANTHER" id="PTHR43547">
    <property type="entry name" value="TWO-COMPONENT HISTIDINE KINASE"/>
    <property type="match status" value="1"/>
</dbReference>
<dbReference type="SMART" id="SM00342">
    <property type="entry name" value="HTH_ARAC"/>
    <property type="match status" value="1"/>
</dbReference>
<keyword evidence="3 12" id="KW-0597">Phosphoprotein</keyword>
<dbReference type="InterPro" id="IPR003594">
    <property type="entry name" value="HATPase_dom"/>
</dbReference>
<evidence type="ECO:0000256" key="3">
    <source>
        <dbReference type="ARBA" id="ARBA00022553"/>
    </source>
</evidence>
<evidence type="ECO:0000259" key="13">
    <source>
        <dbReference type="PROSITE" id="PS01124"/>
    </source>
</evidence>
<dbReference type="PROSITE" id="PS50109">
    <property type="entry name" value="HIS_KIN"/>
    <property type="match status" value="1"/>
</dbReference>
<dbReference type="PANTHER" id="PTHR43547:SF2">
    <property type="entry name" value="HYBRID SIGNAL TRANSDUCTION HISTIDINE KINASE C"/>
    <property type="match status" value="1"/>
</dbReference>
<dbReference type="AlphaFoldDB" id="A0A3D9LJW5"/>
<dbReference type="GO" id="GO:0043565">
    <property type="term" value="F:sequence-specific DNA binding"/>
    <property type="evidence" value="ECO:0007669"/>
    <property type="project" value="InterPro"/>
</dbReference>
<dbReference type="PROSITE" id="PS00041">
    <property type="entry name" value="HTH_ARAC_FAMILY_1"/>
    <property type="match status" value="1"/>
</dbReference>
<evidence type="ECO:0000256" key="9">
    <source>
        <dbReference type="ARBA" id="ARBA00023015"/>
    </source>
</evidence>
<feature type="domain" description="HTH araC/xylS-type" evidence="13">
    <location>
        <begin position="790"/>
        <end position="889"/>
    </location>
</feature>
<evidence type="ECO:0000259" key="15">
    <source>
        <dbReference type="PROSITE" id="PS50110"/>
    </source>
</evidence>
<dbReference type="GO" id="GO:0000155">
    <property type="term" value="F:phosphorelay sensor kinase activity"/>
    <property type="evidence" value="ECO:0007669"/>
    <property type="project" value="InterPro"/>
</dbReference>
<keyword evidence="11" id="KW-0804">Transcription</keyword>
<feature type="domain" description="Response regulatory" evidence="15">
    <location>
        <begin position="641"/>
        <end position="756"/>
    </location>
</feature>
<dbReference type="PROSITE" id="PS50110">
    <property type="entry name" value="RESPONSE_REGULATORY"/>
    <property type="match status" value="1"/>
</dbReference>
<dbReference type="PROSITE" id="PS01124">
    <property type="entry name" value="HTH_ARAC_FAMILY_2"/>
    <property type="match status" value="1"/>
</dbReference>
<evidence type="ECO:0000256" key="11">
    <source>
        <dbReference type="ARBA" id="ARBA00023163"/>
    </source>
</evidence>
<dbReference type="InterPro" id="IPR003661">
    <property type="entry name" value="HisK_dim/P_dom"/>
</dbReference>
<keyword evidence="4" id="KW-0808">Transferase</keyword>
<dbReference type="SUPFAM" id="SSF53822">
    <property type="entry name" value="Periplasmic binding protein-like I"/>
    <property type="match status" value="1"/>
</dbReference>
<keyword evidence="17" id="KW-1185">Reference proteome</keyword>
<evidence type="ECO:0000256" key="10">
    <source>
        <dbReference type="ARBA" id="ARBA00023125"/>
    </source>
</evidence>
<dbReference type="GO" id="GO:0005524">
    <property type="term" value="F:ATP binding"/>
    <property type="evidence" value="ECO:0007669"/>
    <property type="project" value="UniProtKB-KW"/>
</dbReference>
<proteinExistence type="predicted"/>
<keyword evidence="8" id="KW-0902">Two-component regulatory system</keyword>
<dbReference type="SUPFAM" id="SSF47384">
    <property type="entry name" value="Homodimeric domain of signal transducing histidine kinase"/>
    <property type="match status" value="1"/>
</dbReference>
<dbReference type="Gene3D" id="3.40.50.2300">
    <property type="match status" value="3"/>
</dbReference>
<dbReference type="InterPro" id="IPR011006">
    <property type="entry name" value="CheY-like_superfamily"/>
</dbReference>
<evidence type="ECO:0000256" key="7">
    <source>
        <dbReference type="ARBA" id="ARBA00022840"/>
    </source>
</evidence>
<evidence type="ECO:0000259" key="14">
    <source>
        <dbReference type="PROSITE" id="PS50109"/>
    </source>
</evidence>
<reference evidence="16 17" key="1">
    <citation type="submission" date="2018-07" db="EMBL/GenBank/DDBJ databases">
        <title>Genomic Encyclopedia of Type Strains, Phase IV (KMG-IV): sequencing the most valuable type-strain genomes for metagenomic binning, comparative biology and taxonomic classification.</title>
        <authorList>
            <person name="Goeker M."/>
        </authorList>
    </citation>
    <scope>NUCLEOTIDE SEQUENCE [LARGE SCALE GENOMIC DNA]</scope>
    <source>
        <strain evidence="16 17">DSM 4134</strain>
    </source>
</reference>
<dbReference type="InterPro" id="IPR036097">
    <property type="entry name" value="HisK_dim/P_sf"/>
</dbReference>
<dbReference type="SUPFAM" id="SSF46689">
    <property type="entry name" value="Homeodomain-like"/>
    <property type="match status" value="1"/>
</dbReference>
<dbReference type="FunFam" id="1.10.287.130:FF:000045">
    <property type="entry name" value="Two-component system sensor histidine kinase/response regulator"/>
    <property type="match status" value="1"/>
</dbReference>
<dbReference type="Gene3D" id="3.30.565.10">
    <property type="entry name" value="Histidine kinase-like ATPase, C-terminal domain"/>
    <property type="match status" value="1"/>
</dbReference>
<dbReference type="InterPro" id="IPR025997">
    <property type="entry name" value="SBP_2_dom"/>
</dbReference>
<dbReference type="Pfam" id="PF13407">
    <property type="entry name" value="Peripla_BP_4"/>
    <property type="match status" value="1"/>
</dbReference>
<dbReference type="CDD" id="cd17574">
    <property type="entry name" value="REC_OmpR"/>
    <property type="match status" value="1"/>
</dbReference>
<evidence type="ECO:0000256" key="12">
    <source>
        <dbReference type="PROSITE-ProRule" id="PRU00169"/>
    </source>
</evidence>
<evidence type="ECO:0000256" key="5">
    <source>
        <dbReference type="ARBA" id="ARBA00022741"/>
    </source>
</evidence>
<keyword evidence="10" id="KW-0238">DNA-binding</keyword>
<evidence type="ECO:0000256" key="6">
    <source>
        <dbReference type="ARBA" id="ARBA00022777"/>
    </source>
</evidence>
<dbReference type="InterPro" id="IPR004358">
    <property type="entry name" value="Sig_transdc_His_kin-like_C"/>
</dbReference>
<gene>
    <name evidence="16" type="ORF">C7460_10157</name>
</gene>
<evidence type="ECO:0000256" key="1">
    <source>
        <dbReference type="ARBA" id="ARBA00000085"/>
    </source>
</evidence>
<dbReference type="InterPro" id="IPR018062">
    <property type="entry name" value="HTH_AraC-typ_CS"/>
</dbReference>
<dbReference type="FunFam" id="3.30.565.10:FF:000037">
    <property type="entry name" value="Hybrid sensor histidine kinase/response regulator"/>
    <property type="match status" value="1"/>
</dbReference>
<dbReference type="Pfam" id="PF12833">
    <property type="entry name" value="HTH_18"/>
    <property type="match status" value="1"/>
</dbReference>
<name>A0A3D9LJW5_MARFU</name>
<dbReference type="SUPFAM" id="SSF55874">
    <property type="entry name" value="ATPase domain of HSP90 chaperone/DNA topoisomerase II/histidine kinase"/>
    <property type="match status" value="1"/>
</dbReference>
<dbReference type="SUPFAM" id="SSF52172">
    <property type="entry name" value="CheY-like"/>
    <property type="match status" value="1"/>
</dbReference>
<keyword evidence="9" id="KW-0805">Transcription regulation</keyword>
<dbReference type="InterPro" id="IPR001789">
    <property type="entry name" value="Sig_transdc_resp-reg_receiver"/>
</dbReference>
<dbReference type="Pfam" id="PF00512">
    <property type="entry name" value="HisKA"/>
    <property type="match status" value="1"/>
</dbReference>
<keyword evidence="6 16" id="KW-0418">Kinase</keyword>
<evidence type="ECO:0000256" key="2">
    <source>
        <dbReference type="ARBA" id="ARBA00012438"/>
    </source>
</evidence>
<dbReference type="Gene3D" id="1.10.287.130">
    <property type="match status" value="1"/>
</dbReference>
<dbReference type="EMBL" id="QREG01000001">
    <property type="protein sequence ID" value="REE05542.1"/>
    <property type="molecule type" value="Genomic_DNA"/>
</dbReference>
<dbReference type="GO" id="GO:0003700">
    <property type="term" value="F:DNA-binding transcription factor activity"/>
    <property type="evidence" value="ECO:0007669"/>
    <property type="project" value="InterPro"/>
</dbReference>
<evidence type="ECO:0000256" key="4">
    <source>
        <dbReference type="ARBA" id="ARBA00022679"/>
    </source>
</evidence>
<dbReference type="SMART" id="SM00387">
    <property type="entry name" value="HATPase_c"/>
    <property type="match status" value="1"/>
</dbReference>
<organism evidence="16 17">
    <name type="scientific">Marinoscillum furvescens DSM 4134</name>
    <dbReference type="NCBI Taxonomy" id="1122208"/>
    <lineage>
        <taxon>Bacteria</taxon>
        <taxon>Pseudomonadati</taxon>
        <taxon>Bacteroidota</taxon>
        <taxon>Cytophagia</taxon>
        <taxon>Cytophagales</taxon>
        <taxon>Reichenbachiellaceae</taxon>
        <taxon>Marinoscillum</taxon>
    </lineage>
</organism>
<dbReference type="InterPro" id="IPR028082">
    <property type="entry name" value="Peripla_BP_I"/>
</dbReference>
<dbReference type="SMART" id="SM00388">
    <property type="entry name" value="HisKA"/>
    <property type="match status" value="1"/>
</dbReference>
<dbReference type="Gene3D" id="1.10.10.60">
    <property type="entry name" value="Homeodomain-like"/>
    <property type="match status" value="1"/>
</dbReference>
<comment type="caution">
    <text evidence="16">The sequence shown here is derived from an EMBL/GenBank/DDBJ whole genome shotgun (WGS) entry which is preliminary data.</text>
</comment>
<comment type="catalytic activity">
    <reaction evidence="1">
        <text>ATP + protein L-histidine = ADP + protein N-phospho-L-histidine.</text>
        <dbReference type="EC" id="2.7.13.3"/>
    </reaction>
</comment>